<evidence type="ECO:0000256" key="7">
    <source>
        <dbReference type="ARBA" id="ARBA00023209"/>
    </source>
</evidence>
<dbReference type="Proteomes" id="UP000398389">
    <property type="component" value="Unassembled WGS sequence"/>
</dbReference>
<feature type="compositionally biased region" description="Low complexity" evidence="12">
    <location>
        <begin position="17"/>
        <end position="26"/>
    </location>
</feature>
<dbReference type="RefSeq" id="XP_031856884.1">
    <property type="nucleotide sequence ID" value="XM_032000993.1"/>
</dbReference>
<dbReference type="OrthoDB" id="17102at2759"/>
<keyword evidence="5" id="KW-0548">Nucleotidyltransferase</keyword>
<evidence type="ECO:0000256" key="6">
    <source>
        <dbReference type="ARBA" id="ARBA00023098"/>
    </source>
</evidence>
<comment type="similarity">
    <text evidence="1">Belongs to the cytidylyltransferase family.</text>
</comment>
<feature type="compositionally biased region" description="Polar residues" evidence="12">
    <location>
        <begin position="54"/>
        <end position="68"/>
    </location>
</feature>
<feature type="region of interest" description="Disordered" evidence="12">
    <location>
        <begin position="1"/>
        <end position="169"/>
    </location>
</feature>
<dbReference type="InterPro" id="IPR045049">
    <property type="entry name" value="Pcy1-like"/>
</dbReference>
<evidence type="ECO:0000313" key="15">
    <source>
        <dbReference type="Proteomes" id="UP000398389"/>
    </source>
</evidence>
<keyword evidence="6" id="KW-0443">Lipid metabolism</keyword>
<gene>
    <name evidence="14" type="ORF">SAPINGB_P006282</name>
</gene>
<keyword evidence="7" id="KW-0594">Phospholipid biosynthesis</keyword>
<dbReference type="EC" id="2.7.7.15" evidence="9"/>
<keyword evidence="3" id="KW-0597">Phosphoprotein</keyword>
<dbReference type="Gene3D" id="3.40.50.620">
    <property type="entry name" value="HUPs"/>
    <property type="match status" value="1"/>
</dbReference>
<dbReference type="FunFam" id="3.40.50.620:FF:000147">
    <property type="entry name" value="Cholinephosphate cytidylyltransferase"/>
    <property type="match status" value="1"/>
</dbReference>
<dbReference type="GO" id="GO:0005635">
    <property type="term" value="C:nuclear envelope"/>
    <property type="evidence" value="ECO:0007669"/>
    <property type="project" value="TreeGrafter"/>
</dbReference>
<evidence type="ECO:0000256" key="9">
    <source>
        <dbReference type="ARBA" id="ARBA00026101"/>
    </source>
</evidence>
<organism evidence="14 15">
    <name type="scientific">Magnusiomyces paraingens</name>
    <dbReference type="NCBI Taxonomy" id="2606893"/>
    <lineage>
        <taxon>Eukaryota</taxon>
        <taxon>Fungi</taxon>
        <taxon>Dikarya</taxon>
        <taxon>Ascomycota</taxon>
        <taxon>Saccharomycotina</taxon>
        <taxon>Dipodascomycetes</taxon>
        <taxon>Dipodascales</taxon>
        <taxon>Dipodascaceae</taxon>
        <taxon>Magnusiomyces</taxon>
    </lineage>
</organism>
<dbReference type="GO" id="GO:0031210">
    <property type="term" value="F:phosphatidylcholine binding"/>
    <property type="evidence" value="ECO:0007669"/>
    <property type="project" value="TreeGrafter"/>
</dbReference>
<dbReference type="GeneID" id="43585093"/>
<evidence type="ECO:0000259" key="13">
    <source>
        <dbReference type="Pfam" id="PF01467"/>
    </source>
</evidence>
<reference evidence="14 15" key="1">
    <citation type="submission" date="2019-09" db="EMBL/GenBank/DDBJ databases">
        <authorList>
            <person name="Brejova B."/>
        </authorList>
    </citation>
    <scope>NUCLEOTIDE SEQUENCE [LARGE SCALE GENOMIC DNA]</scope>
</reference>
<dbReference type="PANTHER" id="PTHR10739:SF13">
    <property type="entry name" value="CHOLINE-PHOSPHATE CYTIDYLYLTRANSFERASE"/>
    <property type="match status" value="1"/>
</dbReference>
<dbReference type="CDD" id="cd02174">
    <property type="entry name" value="CCT"/>
    <property type="match status" value="1"/>
</dbReference>
<feature type="domain" description="Cytidyltransferase-like" evidence="13">
    <location>
        <begin position="214"/>
        <end position="341"/>
    </location>
</feature>
<dbReference type="InterPro" id="IPR014729">
    <property type="entry name" value="Rossmann-like_a/b/a_fold"/>
</dbReference>
<protein>
    <recommendedName>
        <fullName evidence="9">choline-phosphate cytidylyltransferase</fullName>
        <ecNumber evidence="9">2.7.7.15</ecNumber>
    </recommendedName>
    <alternativeName>
        <fullName evidence="10">CTP:phosphocholine cytidylyltransferase</fullName>
    </alternativeName>
    <alternativeName>
        <fullName evidence="11">Phosphorylcholine transferase</fullName>
    </alternativeName>
</protein>
<dbReference type="InterPro" id="IPR041723">
    <property type="entry name" value="CCT"/>
</dbReference>
<keyword evidence="4" id="KW-0808">Transferase</keyword>
<dbReference type="AlphaFoldDB" id="A0A5E8C453"/>
<dbReference type="InterPro" id="IPR004821">
    <property type="entry name" value="Cyt_trans-like"/>
</dbReference>
<dbReference type="NCBIfam" id="TIGR00125">
    <property type="entry name" value="cyt_tran_rel"/>
    <property type="match status" value="1"/>
</dbReference>
<evidence type="ECO:0000256" key="3">
    <source>
        <dbReference type="ARBA" id="ARBA00022553"/>
    </source>
</evidence>
<feature type="compositionally biased region" description="Basic and acidic residues" evidence="12">
    <location>
        <begin position="1"/>
        <end position="12"/>
    </location>
</feature>
<dbReference type="SUPFAM" id="SSF52374">
    <property type="entry name" value="Nucleotidylyl transferase"/>
    <property type="match status" value="1"/>
</dbReference>
<evidence type="ECO:0000256" key="5">
    <source>
        <dbReference type="ARBA" id="ARBA00022695"/>
    </source>
</evidence>
<evidence type="ECO:0000256" key="8">
    <source>
        <dbReference type="ARBA" id="ARBA00023264"/>
    </source>
</evidence>
<feature type="compositionally biased region" description="Acidic residues" evidence="12">
    <location>
        <begin position="480"/>
        <end position="493"/>
    </location>
</feature>
<name>A0A5E8C453_9ASCO</name>
<keyword evidence="2" id="KW-0444">Lipid biosynthesis</keyword>
<feature type="compositionally biased region" description="Low complexity" evidence="12">
    <location>
        <begin position="428"/>
        <end position="438"/>
    </location>
</feature>
<dbReference type="GO" id="GO:0004105">
    <property type="term" value="F:choline-phosphate cytidylyltransferase activity"/>
    <property type="evidence" value="ECO:0007669"/>
    <property type="project" value="UniProtKB-EC"/>
</dbReference>
<sequence length="540" mass="60165">MTDSDTTNKDSTIEPIKSVSESSEQVSKGKKLKRKSSQEKQQQQQQQHKENDAETASLNRTTSITSFFKKSRKDAGSDAASSETPGSSSSTPHGKKRKRRALFGFINSNAPSENEDEDITQGHSSNDDDEDSQKREGEGAGTEEDDESLSSRHQNKRVKTKQLTPDEIAREEEKIAFEKREAELDAELEPQYRKFRPCGYKFNPPPKDRPVRIYADGVFDLFHLGHMRQLEQAKKALPNATLICGVPSDVETHRRKGLTVLTDKQRCDTLVHCKWVDEVIPDAPWCVTPEFLEEHKIDYVAHDDLPYASGDSDDIYKPIKEQGKFLTTQRTEGISTSDIITKIIRDYDKYLMRNFARGASRQELNVSWLKKNELDLKRHVQEFRESFKTRYENASKDLYGEIRAYINNTLGKKKRRRSVNSKAGGGNSSSSNSSSRSSNGGGDKTGATSTTAVSSPEDDGSTTPAVAGKTKSNNTTAVESEGDFSEESEDESEQEGKTPLKRESSPVTEFVNGYTGHSVVGTVKGWLSRKSAPNSPPGEV</sequence>
<evidence type="ECO:0000256" key="11">
    <source>
        <dbReference type="ARBA" id="ARBA00080967"/>
    </source>
</evidence>
<evidence type="ECO:0000256" key="4">
    <source>
        <dbReference type="ARBA" id="ARBA00022679"/>
    </source>
</evidence>
<dbReference type="PANTHER" id="PTHR10739">
    <property type="entry name" value="CYTIDYLYLTRANSFERASE"/>
    <property type="match status" value="1"/>
</dbReference>
<feature type="compositionally biased region" description="Basic and acidic residues" evidence="12">
    <location>
        <begin position="494"/>
        <end position="504"/>
    </location>
</feature>
<evidence type="ECO:0000313" key="14">
    <source>
        <dbReference type="EMBL" id="VVT58584.1"/>
    </source>
</evidence>
<evidence type="ECO:0000256" key="1">
    <source>
        <dbReference type="ARBA" id="ARBA00010101"/>
    </source>
</evidence>
<dbReference type="EMBL" id="CABVLU010000005">
    <property type="protein sequence ID" value="VVT58584.1"/>
    <property type="molecule type" value="Genomic_DNA"/>
</dbReference>
<feature type="compositionally biased region" description="Low complexity" evidence="12">
    <location>
        <begin position="77"/>
        <end position="92"/>
    </location>
</feature>
<evidence type="ECO:0000256" key="10">
    <source>
        <dbReference type="ARBA" id="ARBA00076205"/>
    </source>
</evidence>
<evidence type="ECO:0000256" key="2">
    <source>
        <dbReference type="ARBA" id="ARBA00022516"/>
    </source>
</evidence>
<keyword evidence="8" id="KW-1208">Phospholipid metabolism</keyword>
<proteinExistence type="inferred from homology"/>
<evidence type="ECO:0000256" key="12">
    <source>
        <dbReference type="SAM" id="MobiDB-lite"/>
    </source>
</evidence>
<feature type="region of interest" description="Disordered" evidence="12">
    <location>
        <begin position="411"/>
        <end position="513"/>
    </location>
</feature>
<keyword evidence="15" id="KW-1185">Reference proteome</keyword>
<dbReference type="Pfam" id="PF01467">
    <property type="entry name" value="CTP_transf_like"/>
    <property type="match status" value="1"/>
</dbReference>
<accession>A0A5E8C453</accession>